<evidence type="ECO:0000256" key="2">
    <source>
        <dbReference type="ARBA" id="ARBA00022884"/>
    </source>
</evidence>
<dbReference type="SMART" id="SM00360">
    <property type="entry name" value="RRM"/>
    <property type="match status" value="1"/>
</dbReference>
<dbReference type="GO" id="GO:0005634">
    <property type="term" value="C:nucleus"/>
    <property type="evidence" value="ECO:0000318"/>
    <property type="project" value="GO_Central"/>
</dbReference>
<evidence type="ECO:0000256" key="3">
    <source>
        <dbReference type="PROSITE-ProRule" id="PRU00176"/>
    </source>
</evidence>
<dbReference type="InterPro" id="IPR000504">
    <property type="entry name" value="RRM_dom"/>
</dbReference>
<sequence>MVAMATRNNTLMNGKAIRMTWPHDEYKPNDDANLFVKDSSIDNMKLQAIFANYGNILSCKVQVFDNGNSKGYGYVQFETPESAQKAIEELNGRDIKGKNMYHVSPQASTCFCTDCRLCKSTWERMNGHTIAHDRNHPFQHSYPQRVVGANNMRNGHQIVGNNEGVVRVPTATAAFSAFNPFGF</sequence>
<accession>A0A061DHL5</accession>
<reference evidence="5 6" key="1">
    <citation type="journal article" date="2013" name="Genome Biol.">
        <title>The genome sequence of the most widely cultivated cacao type and its use to identify candidate genes regulating pod color.</title>
        <authorList>
            <person name="Motamayor J.C."/>
            <person name="Mockaitis K."/>
            <person name="Schmutz J."/>
            <person name="Haiminen N."/>
            <person name="Iii D.L."/>
            <person name="Cornejo O."/>
            <person name="Findley S.D."/>
            <person name="Zheng P."/>
            <person name="Utro F."/>
            <person name="Royaert S."/>
            <person name="Saski C."/>
            <person name="Jenkins J."/>
            <person name="Podicheti R."/>
            <person name="Zhao M."/>
            <person name="Scheffler B.E."/>
            <person name="Stack J.C."/>
            <person name="Feltus F.A."/>
            <person name="Mustiga G.M."/>
            <person name="Amores F."/>
            <person name="Phillips W."/>
            <person name="Marelli J.P."/>
            <person name="May G.D."/>
            <person name="Shapiro H."/>
            <person name="Ma J."/>
            <person name="Bustamante C.D."/>
            <person name="Schnell R.J."/>
            <person name="Main D."/>
            <person name="Gilbert D."/>
            <person name="Parida L."/>
            <person name="Kuhn D.N."/>
        </authorList>
    </citation>
    <scope>NUCLEOTIDE SEQUENCE [LARGE SCALE GENOMIC DNA]</scope>
    <source>
        <strain evidence="6">cv. Matina 1-6</strain>
    </source>
</reference>
<dbReference type="HOGENOM" id="CLU_1477621_0_0_1"/>
<evidence type="ECO:0000313" key="5">
    <source>
        <dbReference type="EMBL" id="EOX91994.1"/>
    </source>
</evidence>
<keyword evidence="2 3" id="KW-0694">RNA-binding</keyword>
<dbReference type="GO" id="GO:0005829">
    <property type="term" value="C:cytosol"/>
    <property type="evidence" value="ECO:0000318"/>
    <property type="project" value="GO_Central"/>
</dbReference>
<evidence type="ECO:0000313" key="6">
    <source>
        <dbReference type="Proteomes" id="UP000026915"/>
    </source>
</evidence>
<protein>
    <recommendedName>
        <fullName evidence="4">RRM domain-containing protein</fullName>
    </recommendedName>
</protein>
<dbReference type="PANTHER" id="PTHR24012">
    <property type="entry name" value="RNA BINDING PROTEIN"/>
    <property type="match status" value="1"/>
</dbReference>
<organism evidence="5 6">
    <name type="scientific">Theobroma cacao</name>
    <name type="common">Cacao</name>
    <name type="synonym">Cocoa</name>
    <dbReference type="NCBI Taxonomy" id="3641"/>
    <lineage>
        <taxon>Eukaryota</taxon>
        <taxon>Viridiplantae</taxon>
        <taxon>Streptophyta</taxon>
        <taxon>Embryophyta</taxon>
        <taxon>Tracheophyta</taxon>
        <taxon>Spermatophyta</taxon>
        <taxon>Magnoliopsida</taxon>
        <taxon>eudicotyledons</taxon>
        <taxon>Gunneridae</taxon>
        <taxon>Pentapetalae</taxon>
        <taxon>rosids</taxon>
        <taxon>malvids</taxon>
        <taxon>Malvales</taxon>
        <taxon>Malvaceae</taxon>
        <taxon>Byttnerioideae</taxon>
        <taxon>Theobroma</taxon>
    </lineage>
</organism>
<feature type="domain" description="RRM" evidence="4">
    <location>
        <begin position="32"/>
        <end position="100"/>
    </location>
</feature>
<dbReference type="GO" id="GO:0003730">
    <property type="term" value="F:mRNA 3'-UTR binding"/>
    <property type="evidence" value="ECO:0000318"/>
    <property type="project" value="GO_Central"/>
</dbReference>
<dbReference type="Gramene" id="EOX91994">
    <property type="protein sequence ID" value="EOX91994"/>
    <property type="gene ID" value="TCM_001026"/>
</dbReference>
<proteinExistence type="predicted"/>
<dbReference type="Pfam" id="PF00076">
    <property type="entry name" value="RRM_1"/>
    <property type="match status" value="1"/>
</dbReference>
<dbReference type="PROSITE" id="PS50102">
    <property type="entry name" value="RRM"/>
    <property type="match status" value="1"/>
</dbReference>
<dbReference type="InterPro" id="IPR012677">
    <property type="entry name" value="Nucleotide-bd_a/b_plait_sf"/>
</dbReference>
<gene>
    <name evidence="5" type="ORF">TCM_001026</name>
</gene>
<dbReference type="GO" id="GO:0008266">
    <property type="term" value="F:poly(U) RNA binding"/>
    <property type="evidence" value="ECO:0000318"/>
    <property type="project" value="GO_Central"/>
</dbReference>
<dbReference type="EMBL" id="CM001879">
    <property type="protein sequence ID" value="EOX91994.1"/>
    <property type="molecule type" value="Genomic_DNA"/>
</dbReference>
<evidence type="ECO:0000256" key="1">
    <source>
        <dbReference type="ARBA" id="ARBA00022737"/>
    </source>
</evidence>
<keyword evidence="1" id="KW-0677">Repeat</keyword>
<name>A0A061DHL5_THECC</name>
<dbReference type="SUPFAM" id="SSF54928">
    <property type="entry name" value="RNA-binding domain, RBD"/>
    <property type="match status" value="1"/>
</dbReference>
<dbReference type="InParanoid" id="A0A061DHL5"/>
<dbReference type="AlphaFoldDB" id="A0A061DHL5"/>
<evidence type="ECO:0000259" key="4">
    <source>
        <dbReference type="PROSITE" id="PS50102"/>
    </source>
</evidence>
<dbReference type="InterPro" id="IPR035979">
    <property type="entry name" value="RBD_domain_sf"/>
</dbReference>
<dbReference type="Gene3D" id="3.30.70.330">
    <property type="match status" value="1"/>
</dbReference>
<dbReference type="Proteomes" id="UP000026915">
    <property type="component" value="Chromosome 1"/>
</dbReference>
<keyword evidence="6" id="KW-1185">Reference proteome</keyword>
<dbReference type="eggNOG" id="KOG0123">
    <property type="taxonomic scope" value="Eukaryota"/>
</dbReference>
<dbReference type="STRING" id="3641.A0A061DHL5"/>
<dbReference type="GO" id="GO:1990904">
    <property type="term" value="C:ribonucleoprotein complex"/>
    <property type="evidence" value="ECO:0000318"/>
    <property type="project" value="GO_Central"/>
</dbReference>
<dbReference type="GO" id="GO:0008143">
    <property type="term" value="F:poly(A) binding"/>
    <property type="evidence" value="ECO:0000318"/>
    <property type="project" value="GO_Central"/>
</dbReference>